<keyword evidence="5" id="KW-0539">Nucleus</keyword>
<keyword evidence="3" id="KW-0227">DNA damage</keyword>
<feature type="compositionally biased region" description="Basic and acidic residues" evidence="6">
    <location>
        <begin position="662"/>
        <end position="671"/>
    </location>
</feature>
<dbReference type="SUPFAM" id="SSF54211">
    <property type="entry name" value="Ribosomal protein S5 domain 2-like"/>
    <property type="match status" value="1"/>
</dbReference>
<keyword evidence="9" id="KW-1185">Reference proteome</keyword>
<proteinExistence type="inferred from homology"/>
<dbReference type="InterPro" id="IPR032189">
    <property type="entry name" value="Mlh1_C"/>
</dbReference>
<dbReference type="GO" id="GO:0030983">
    <property type="term" value="F:mismatched DNA binding"/>
    <property type="evidence" value="ECO:0007669"/>
    <property type="project" value="InterPro"/>
</dbReference>
<feature type="region of interest" description="Disordered" evidence="6">
    <location>
        <begin position="378"/>
        <end position="423"/>
    </location>
</feature>
<feature type="compositionally biased region" description="Polar residues" evidence="6">
    <location>
        <begin position="672"/>
        <end position="684"/>
    </location>
</feature>
<dbReference type="AlphaFoldDB" id="A0A0D1WWQ5"/>
<dbReference type="HOGENOM" id="CLU_004131_2_0_1"/>
<dbReference type="SUPFAM" id="SSF55874">
    <property type="entry name" value="ATPase domain of HSP90 chaperone/DNA topoisomerase II/histidine kinase"/>
    <property type="match status" value="1"/>
</dbReference>
<dbReference type="GeneID" id="27322856"/>
<dbReference type="EMBL" id="KN847522">
    <property type="protein sequence ID" value="KIV93825.1"/>
    <property type="molecule type" value="Genomic_DNA"/>
</dbReference>
<dbReference type="PANTHER" id="PTHR10073">
    <property type="entry name" value="DNA MISMATCH REPAIR PROTEIN MLH, PMS, MUTL"/>
    <property type="match status" value="1"/>
</dbReference>
<feature type="compositionally biased region" description="Low complexity" evidence="6">
    <location>
        <begin position="403"/>
        <end position="414"/>
    </location>
</feature>
<dbReference type="OMA" id="ANYHVKK"/>
<dbReference type="RefSeq" id="XP_016225399.1">
    <property type="nucleotide sequence ID" value="XM_016369611.1"/>
</dbReference>
<organism evidence="8 9">
    <name type="scientific">Exophiala mesophila</name>
    <name type="common">Black yeast-like fungus</name>
    <dbReference type="NCBI Taxonomy" id="212818"/>
    <lineage>
        <taxon>Eukaryota</taxon>
        <taxon>Fungi</taxon>
        <taxon>Dikarya</taxon>
        <taxon>Ascomycota</taxon>
        <taxon>Pezizomycotina</taxon>
        <taxon>Eurotiomycetes</taxon>
        <taxon>Chaetothyriomycetidae</taxon>
        <taxon>Chaetothyriales</taxon>
        <taxon>Herpotrichiellaceae</taxon>
        <taxon>Exophiala</taxon>
    </lineage>
</organism>
<dbReference type="GO" id="GO:0140664">
    <property type="term" value="F:ATP-dependent DNA damage sensor activity"/>
    <property type="evidence" value="ECO:0007669"/>
    <property type="project" value="InterPro"/>
</dbReference>
<dbReference type="VEuPathDB" id="FungiDB:PV10_05011"/>
<feature type="region of interest" description="Disordered" evidence="6">
    <location>
        <begin position="662"/>
        <end position="686"/>
    </location>
</feature>
<dbReference type="GO" id="GO:0005524">
    <property type="term" value="F:ATP binding"/>
    <property type="evidence" value="ECO:0007669"/>
    <property type="project" value="InterPro"/>
</dbReference>
<feature type="region of interest" description="Disordered" evidence="6">
    <location>
        <begin position="1"/>
        <end position="20"/>
    </location>
</feature>
<name>A0A0D1WWQ5_EXOME</name>
<sequence length="740" mass="82437">MADSMDTDDMTTSRGVKRNAQEAGLLEAPRRIKALDQDVVNKIAAGEIIVAPMHALKELLENSIDAGSTAIEILVKDGGLKLLQITDNGHGIEKDDLPILCERFTTSKLKDFQDLMSIGTYGFRGEALASISHIAHLRVTTRTASSSCAWQAHYADGRLTSPKPGQSPEPKPCAGRPGTQITVEDLFYNVPNRRRAFRSPSDEYAKVLDVVTRYAVHREGVAFSIKKHGETGAGFSVASAATKLDRIRQAHGSAIAKELIELSVEDDRWGFRASGYVTNANYSVKRTSFLLFINNRSVESSAVKKAIEQIYQAFLPKGGHPFIYLSLEIDPARVDVNVHPTKREVHFLHEDEIIELVCSDIRERLSKVDTSRTFKTQTLLPGVGPATSASPRTSILQEEVETSDSQPRRQSSNRRPYENNLVRTDSRLRKITSMLPPALTTTSSGDTITDQTDGIQFATTLREPVNVRLTSVKDLRATVRESMHNALTEVFASLTYVGLVDTNRRLVAIQSGVKLYLVDYGLISAEFFYQVGLTDFGNFGLITFDPPLDLRELLDIGAQHEIHHSPDCADLPKEEVIQRVYDQLVHRRQMLSEYFSLEISEDGLLGAIPMLVKGYLPSMAKLPTFLVRLGPFVDWTTEGDCFRSFLRELASFYAPEQLSKPARTECDRNGEHNSVQTAQSSQTDDAMDKALAKRYQEVEHALEHVLFPAFRSRIIATNSMLKGVVEVANLKGLYRVFERC</sequence>
<dbReference type="InterPro" id="IPR002099">
    <property type="entry name" value="MutL/Mlh/PMS"/>
</dbReference>
<dbReference type="Proteomes" id="UP000054302">
    <property type="component" value="Unassembled WGS sequence"/>
</dbReference>
<dbReference type="SMART" id="SM01340">
    <property type="entry name" value="DNA_mis_repair"/>
    <property type="match status" value="1"/>
</dbReference>
<dbReference type="InterPro" id="IPR020568">
    <property type="entry name" value="Ribosomal_Su5_D2-typ_SF"/>
</dbReference>
<accession>A0A0D1WWQ5</accession>
<dbReference type="InterPro" id="IPR014721">
    <property type="entry name" value="Ribsml_uS5_D2-typ_fold_subgr"/>
</dbReference>
<dbReference type="Gene3D" id="3.30.565.10">
    <property type="entry name" value="Histidine kinase-like ATPase, C-terminal domain"/>
    <property type="match status" value="1"/>
</dbReference>
<evidence type="ECO:0000256" key="6">
    <source>
        <dbReference type="SAM" id="MobiDB-lite"/>
    </source>
</evidence>
<dbReference type="FunFam" id="3.30.230.10:FF:000014">
    <property type="entry name" value="DNA mismatch repair protein Mlh1"/>
    <property type="match status" value="1"/>
</dbReference>
<feature type="compositionally biased region" description="Polar residues" evidence="6">
    <location>
        <begin position="387"/>
        <end position="396"/>
    </location>
</feature>
<evidence type="ECO:0000256" key="2">
    <source>
        <dbReference type="ARBA" id="ARBA00006082"/>
    </source>
</evidence>
<evidence type="ECO:0000256" key="4">
    <source>
        <dbReference type="ARBA" id="ARBA00023204"/>
    </source>
</evidence>
<dbReference type="GO" id="GO:0032389">
    <property type="term" value="C:MutLalpha complex"/>
    <property type="evidence" value="ECO:0007669"/>
    <property type="project" value="TreeGrafter"/>
</dbReference>
<dbReference type="Pfam" id="PF16413">
    <property type="entry name" value="Mlh1_C"/>
    <property type="match status" value="1"/>
</dbReference>
<keyword evidence="4" id="KW-0234">DNA repair</keyword>
<dbReference type="InterPro" id="IPR036890">
    <property type="entry name" value="HATPase_C_sf"/>
</dbReference>
<evidence type="ECO:0000256" key="1">
    <source>
        <dbReference type="ARBA" id="ARBA00004123"/>
    </source>
</evidence>
<dbReference type="Pfam" id="PF01119">
    <property type="entry name" value="DNA_mis_repair"/>
    <property type="match status" value="1"/>
</dbReference>
<evidence type="ECO:0000313" key="9">
    <source>
        <dbReference type="Proteomes" id="UP000054302"/>
    </source>
</evidence>
<comment type="subcellular location">
    <subcellularLocation>
        <location evidence="1">Nucleus</location>
    </subcellularLocation>
</comment>
<dbReference type="GO" id="GO:0006298">
    <property type="term" value="P:mismatch repair"/>
    <property type="evidence" value="ECO:0007669"/>
    <property type="project" value="InterPro"/>
</dbReference>
<gene>
    <name evidence="8" type="ORF">PV10_05011</name>
</gene>
<dbReference type="OrthoDB" id="10263226at2759"/>
<dbReference type="GO" id="GO:0061982">
    <property type="term" value="P:meiosis I cell cycle process"/>
    <property type="evidence" value="ECO:0007669"/>
    <property type="project" value="UniProtKB-ARBA"/>
</dbReference>
<evidence type="ECO:0000313" key="8">
    <source>
        <dbReference type="EMBL" id="KIV93825.1"/>
    </source>
</evidence>
<dbReference type="PROSITE" id="PS00058">
    <property type="entry name" value="DNA_MISMATCH_REPAIR_1"/>
    <property type="match status" value="1"/>
</dbReference>
<comment type="similarity">
    <text evidence="2">Belongs to the DNA mismatch repair MutL/HexB family.</text>
</comment>
<dbReference type="CDD" id="cd16926">
    <property type="entry name" value="HATPase_MutL-MLH-PMS-like"/>
    <property type="match status" value="1"/>
</dbReference>
<dbReference type="InterPro" id="IPR038973">
    <property type="entry name" value="MutL/Mlh/Pms-like"/>
</dbReference>
<feature type="domain" description="DNA mismatch repair protein S5" evidence="7">
    <location>
        <begin position="247"/>
        <end position="366"/>
    </location>
</feature>
<dbReference type="FunFam" id="3.30.565.10:FF:000033">
    <property type="entry name" value="DNA mismatch repair protein Mlh1"/>
    <property type="match status" value="1"/>
</dbReference>
<evidence type="ECO:0000256" key="3">
    <source>
        <dbReference type="ARBA" id="ARBA00022763"/>
    </source>
</evidence>
<reference evidence="8 9" key="1">
    <citation type="submission" date="2015-01" db="EMBL/GenBank/DDBJ databases">
        <title>The Genome Sequence of Exophiala mesophila CBS40295.</title>
        <authorList>
            <consortium name="The Broad Institute Genomics Platform"/>
            <person name="Cuomo C."/>
            <person name="de Hoog S."/>
            <person name="Gorbushina A."/>
            <person name="Stielow B."/>
            <person name="Teixiera M."/>
            <person name="Abouelleil A."/>
            <person name="Chapman S.B."/>
            <person name="Priest M."/>
            <person name="Young S.K."/>
            <person name="Wortman J."/>
            <person name="Nusbaum C."/>
            <person name="Birren B."/>
        </authorList>
    </citation>
    <scope>NUCLEOTIDE SEQUENCE [LARGE SCALE GENOMIC DNA]</scope>
    <source>
        <strain evidence="8 9">CBS 40295</strain>
    </source>
</reference>
<protein>
    <recommendedName>
        <fullName evidence="7">DNA mismatch repair protein S5 domain-containing protein</fullName>
    </recommendedName>
</protein>
<dbReference type="CDD" id="cd03483">
    <property type="entry name" value="MutL_Trans_MLH1"/>
    <property type="match status" value="1"/>
</dbReference>
<dbReference type="PANTHER" id="PTHR10073:SF12">
    <property type="entry name" value="DNA MISMATCH REPAIR PROTEIN MLH1"/>
    <property type="match status" value="1"/>
</dbReference>
<dbReference type="Gene3D" id="3.30.230.10">
    <property type="match status" value="1"/>
</dbReference>
<evidence type="ECO:0000256" key="5">
    <source>
        <dbReference type="ARBA" id="ARBA00023242"/>
    </source>
</evidence>
<dbReference type="InterPro" id="IPR013507">
    <property type="entry name" value="DNA_mismatch_S5_2-like"/>
</dbReference>
<dbReference type="GO" id="GO:0016887">
    <property type="term" value="F:ATP hydrolysis activity"/>
    <property type="evidence" value="ECO:0007669"/>
    <property type="project" value="InterPro"/>
</dbReference>
<dbReference type="NCBIfam" id="TIGR00585">
    <property type="entry name" value="mutl"/>
    <property type="match status" value="1"/>
</dbReference>
<dbReference type="STRING" id="212818.A0A0D1WWQ5"/>
<dbReference type="Pfam" id="PF13589">
    <property type="entry name" value="HATPase_c_3"/>
    <property type="match status" value="1"/>
</dbReference>
<dbReference type="InterPro" id="IPR014762">
    <property type="entry name" value="DNA_mismatch_repair_CS"/>
</dbReference>
<evidence type="ECO:0000259" key="7">
    <source>
        <dbReference type="SMART" id="SM01340"/>
    </source>
</evidence>